<dbReference type="Proteomes" id="UP001186974">
    <property type="component" value="Unassembled WGS sequence"/>
</dbReference>
<accession>A0ACC3D9R8</accession>
<protein>
    <submittedName>
        <fullName evidence="1">Uncharacterized protein</fullName>
    </submittedName>
</protein>
<keyword evidence="2" id="KW-1185">Reference proteome</keyword>
<evidence type="ECO:0000313" key="2">
    <source>
        <dbReference type="Proteomes" id="UP001186974"/>
    </source>
</evidence>
<name>A0ACC3D9R8_9PEZI</name>
<reference evidence="1" key="1">
    <citation type="submission" date="2024-09" db="EMBL/GenBank/DDBJ databases">
        <title>Black Yeasts Isolated from many extreme environments.</title>
        <authorList>
            <person name="Coleine C."/>
            <person name="Stajich J.E."/>
            <person name="Selbmann L."/>
        </authorList>
    </citation>
    <scope>NUCLEOTIDE SEQUENCE</scope>
    <source>
        <strain evidence="1">CCFEE 5737</strain>
    </source>
</reference>
<comment type="caution">
    <text evidence="1">The sequence shown here is derived from an EMBL/GenBank/DDBJ whole genome shotgun (WGS) entry which is preliminary data.</text>
</comment>
<dbReference type="EMBL" id="JAWDJW010006685">
    <property type="protein sequence ID" value="KAK3063889.1"/>
    <property type="molecule type" value="Genomic_DNA"/>
</dbReference>
<sequence>MGPQLCVQVVTRVIVCFFLVTTSVSQAIPPRLVHQYQPVTWVENLAVRPNGNLLPITTTSPLLNQLDPSNGQLQLVHDFSAVGNAIQGITALCPDVFVVNALTCNITALTCTRGSVSSWLADFRSPNKGNKGRKCYKTHGPSSPCVDVKQIAAFPDAGFLNGIAALDSNTVLMADSLLGGIWRLDVDSGARTLLFTDPAMAPTATVSTGINGIRIRPSILYFTNSALGTFNSIPIDPQSGNKTGPAIVIATGFAGPDDFEVDLGCGAAYLANGALNQLLRVSIANGTSSVIADVPGPTSARWARSWGKEQLYVSTIGGLLQYVTGNVTVGGAVYGFELERH</sequence>
<evidence type="ECO:0000313" key="1">
    <source>
        <dbReference type="EMBL" id="KAK3063889.1"/>
    </source>
</evidence>
<organism evidence="1 2">
    <name type="scientific">Coniosporium uncinatum</name>
    <dbReference type="NCBI Taxonomy" id="93489"/>
    <lineage>
        <taxon>Eukaryota</taxon>
        <taxon>Fungi</taxon>
        <taxon>Dikarya</taxon>
        <taxon>Ascomycota</taxon>
        <taxon>Pezizomycotina</taxon>
        <taxon>Dothideomycetes</taxon>
        <taxon>Dothideomycetes incertae sedis</taxon>
        <taxon>Coniosporium</taxon>
    </lineage>
</organism>
<gene>
    <name evidence="1" type="ORF">LTS18_011955</name>
</gene>
<proteinExistence type="predicted"/>